<dbReference type="InterPro" id="IPR005828">
    <property type="entry name" value="MFS_sugar_transport-like"/>
</dbReference>
<dbReference type="InterPro" id="IPR020846">
    <property type="entry name" value="MFS_dom"/>
</dbReference>
<evidence type="ECO:0000313" key="12">
    <source>
        <dbReference type="Proteomes" id="UP000252387"/>
    </source>
</evidence>
<evidence type="ECO:0000256" key="1">
    <source>
        <dbReference type="ARBA" id="ARBA00004651"/>
    </source>
</evidence>
<dbReference type="Gene3D" id="1.20.1250.20">
    <property type="entry name" value="MFS general substrate transporter like domains"/>
    <property type="match status" value="2"/>
</dbReference>
<dbReference type="Proteomes" id="UP000252387">
    <property type="component" value="Unassembled WGS sequence"/>
</dbReference>
<proteinExistence type="inferred from homology"/>
<dbReference type="InterPro" id="IPR005829">
    <property type="entry name" value="Sugar_transporter_CS"/>
</dbReference>
<dbReference type="PROSITE" id="PS50850">
    <property type="entry name" value="MFS"/>
    <property type="match status" value="1"/>
</dbReference>
<feature type="transmembrane region" description="Helical" evidence="9">
    <location>
        <begin position="290"/>
        <end position="311"/>
    </location>
</feature>
<feature type="transmembrane region" description="Helical" evidence="9">
    <location>
        <begin position="377"/>
        <end position="402"/>
    </location>
</feature>
<feature type="transmembrane region" description="Helical" evidence="9">
    <location>
        <begin position="36"/>
        <end position="58"/>
    </location>
</feature>
<feature type="transmembrane region" description="Helical" evidence="9">
    <location>
        <begin position="70"/>
        <end position="89"/>
    </location>
</feature>
<keyword evidence="7 9" id="KW-1133">Transmembrane helix</keyword>
<evidence type="ECO:0000256" key="4">
    <source>
        <dbReference type="ARBA" id="ARBA00022475"/>
    </source>
</evidence>
<evidence type="ECO:0000256" key="7">
    <source>
        <dbReference type="ARBA" id="ARBA00022989"/>
    </source>
</evidence>
<dbReference type="PROSITE" id="PS00216">
    <property type="entry name" value="SUGAR_TRANSPORT_1"/>
    <property type="match status" value="1"/>
</dbReference>
<evidence type="ECO:0000256" key="5">
    <source>
        <dbReference type="ARBA" id="ARBA00022692"/>
    </source>
</evidence>
<feature type="transmembrane region" description="Helical" evidence="9">
    <location>
        <begin position="146"/>
        <end position="164"/>
    </location>
</feature>
<keyword evidence="3" id="KW-0813">Transport</keyword>
<evidence type="ECO:0000256" key="3">
    <source>
        <dbReference type="ARBA" id="ARBA00022448"/>
    </source>
</evidence>
<evidence type="ECO:0000256" key="8">
    <source>
        <dbReference type="ARBA" id="ARBA00023136"/>
    </source>
</evidence>
<comment type="caution">
    <text evidence="11">The sequence shown here is derived from an EMBL/GenBank/DDBJ whole genome shotgun (WGS) entry which is preliminary data.</text>
</comment>
<organism evidence="11 12">
    <name type="scientific">Rhodanobacter denitrificans</name>
    <dbReference type="NCBI Taxonomy" id="666685"/>
    <lineage>
        <taxon>Bacteria</taxon>
        <taxon>Pseudomonadati</taxon>
        <taxon>Pseudomonadota</taxon>
        <taxon>Gammaproteobacteria</taxon>
        <taxon>Lysobacterales</taxon>
        <taxon>Rhodanobacteraceae</taxon>
        <taxon>Rhodanobacter</taxon>
    </lineage>
</organism>
<name>A0A368KCI9_9GAMM</name>
<evidence type="ECO:0000256" key="6">
    <source>
        <dbReference type="ARBA" id="ARBA00022847"/>
    </source>
</evidence>
<dbReference type="InterPro" id="IPR036259">
    <property type="entry name" value="MFS_trans_sf"/>
</dbReference>
<evidence type="ECO:0000259" key="10">
    <source>
        <dbReference type="PROSITE" id="PS50850"/>
    </source>
</evidence>
<feature type="domain" description="Major facilitator superfamily (MFS) profile" evidence="10">
    <location>
        <begin position="1"/>
        <end position="406"/>
    </location>
</feature>
<dbReference type="PANTHER" id="PTHR43528">
    <property type="entry name" value="ALPHA-KETOGLUTARATE PERMEASE"/>
    <property type="match status" value="1"/>
</dbReference>
<keyword evidence="8 9" id="KW-0472">Membrane</keyword>
<comment type="subcellular location">
    <subcellularLocation>
        <location evidence="1">Cell membrane</location>
        <topology evidence="1">Multi-pass membrane protein</topology>
    </subcellularLocation>
</comment>
<evidence type="ECO:0000256" key="2">
    <source>
        <dbReference type="ARBA" id="ARBA00008240"/>
    </source>
</evidence>
<evidence type="ECO:0000256" key="9">
    <source>
        <dbReference type="SAM" id="Phobius"/>
    </source>
</evidence>
<dbReference type="PANTHER" id="PTHR43528:SF1">
    <property type="entry name" value="ALPHA-KETOGLUTARATE PERMEASE"/>
    <property type="match status" value="1"/>
</dbReference>
<comment type="similarity">
    <text evidence="2">Belongs to the major facilitator superfamily. Metabolite:H+ Symporter (MHS) family (TC 2.A.1.6) family.</text>
</comment>
<dbReference type="AlphaFoldDB" id="A0A368KCI9"/>
<reference evidence="11 12" key="1">
    <citation type="submission" date="2018-05" db="EMBL/GenBank/DDBJ databases">
        <title>Draft genome sequence of Rhodanobacter denitrificans Yn1 isolated from gold copper mine.</title>
        <authorList>
            <person name="Yang N."/>
            <person name="Mazhar H.S."/>
            <person name="Rensing C."/>
        </authorList>
    </citation>
    <scope>NUCLEOTIDE SEQUENCE [LARGE SCALE GENOMIC DNA]</scope>
    <source>
        <strain evidence="11 12">Yn1</strain>
    </source>
</reference>
<keyword evidence="4" id="KW-1003">Cell membrane</keyword>
<dbReference type="InterPro" id="IPR051084">
    <property type="entry name" value="H+-coupled_symporters"/>
</dbReference>
<feature type="transmembrane region" description="Helical" evidence="9">
    <location>
        <begin position="317"/>
        <end position="340"/>
    </location>
</feature>
<evidence type="ECO:0000313" key="11">
    <source>
        <dbReference type="EMBL" id="RCS28816.1"/>
    </source>
</evidence>
<dbReference type="InterPro" id="IPR011701">
    <property type="entry name" value="MFS"/>
</dbReference>
<feature type="transmembrane region" description="Helical" evidence="9">
    <location>
        <begin position="12"/>
        <end position="30"/>
    </location>
</feature>
<dbReference type="OrthoDB" id="3690818at2"/>
<gene>
    <name evidence="11" type="ORF">DEO45_15320</name>
</gene>
<dbReference type="Pfam" id="PF00083">
    <property type="entry name" value="Sugar_tr"/>
    <property type="match status" value="1"/>
</dbReference>
<feature type="transmembrane region" description="Helical" evidence="9">
    <location>
        <begin position="261"/>
        <end position="281"/>
    </location>
</feature>
<dbReference type="GO" id="GO:0005886">
    <property type="term" value="C:plasma membrane"/>
    <property type="evidence" value="ECO:0007669"/>
    <property type="project" value="UniProtKB-SubCell"/>
</dbReference>
<feature type="transmembrane region" description="Helical" evidence="9">
    <location>
        <begin position="170"/>
        <end position="189"/>
    </location>
</feature>
<protein>
    <submittedName>
        <fullName evidence="11">MFS transporter</fullName>
    </submittedName>
</protein>
<dbReference type="EMBL" id="QFWQ01000010">
    <property type="protein sequence ID" value="RCS28816.1"/>
    <property type="molecule type" value="Genomic_DNA"/>
</dbReference>
<feature type="transmembrane region" description="Helical" evidence="9">
    <location>
        <begin position="223"/>
        <end position="241"/>
    </location>
</feature>
<feature type="transmembrane region" description="Helical" evidence="9">
    <location>
        <begin position="101"/>
        <end position="125"/>
    </location>
</feature>
<keyword evidence="5 9" id="KW-0812">Transmembrane</keyword>
<dbReference type="SUPFAM" id="SSF103473">
    <property type="entry name" value="MFS general substrate transporter"/>
    <property type="match status" value="1"/>
</dbReference>
<dbReference type="GO" id="GO:0015293">
    <property type="term" value="F:symporter activity"/>
    <property type="evidence" value="ECO:0007669"/>
    <property type="project" value="UniProtKB-KW"/>
</dbReference>
<sequence length="429" mass="44191">MVVAALSTVVEWYDFTLYLYFATVLARVFFGGGNGSLLATLAGFAIAYGMRPLGAMVFGHIGDRIGRQRTLVLSMMLMTLAMLATALLPDYATIGPAAGGLLLLLRCFMAFSVGGEYTGVVAYLLEGARADRRGLITSLASAASEVGALLAVAIAALVVGAMSTVHLDTWGWRIPFLAGAVLAGGVWIARSTMDESPDFLRQLKQHSVPESPLRHVLAQHRPALLRTFAISALGSITYYVGITYVPAFLSSSGSLAEGRSLWLATLAAVAVILVTPLAGALSDRVGRKPVLIGLGIAGMLLPLSMFGLMAGGGELRVAAGAIVLACLAGGVSAVGAPATAEQFPGEGRLSGLALGVTVATVIFGGLTPFLAELFVRLTGWTALPGAMIAAVALAVLPVLLTMPETRPGVARQGTAAISRGGFTAPGHRD</sequence>
<accession>A0A368KCI9</accession>
<keyword evidence="12" id="KW-1185">Reference proteome</keyword>
<feature type="transmembrane region" description="Helical" evidence="9">
    <location>
        <begin position="352"/>
        <end position="371"/>
    </location>
</feature>
<dbReference type="Pfam" id="PF07690">
    <property type="entry name" value="MFS_1"/>
    <property type="match status" value="1"/>
</dbReference>
<keyword evidence="6" id="KW-0769">Symport</keyword>